<name>A0A285IJK8_9FIRM</name>
<dbReference type="InterPro" id="IPR028082">
    <property type="entry name" value="Peripla_BP_I"/>
</dbReference>
<evidence type="ECO:0000256" key="1">
    <source>
        <dbReference type="ARBA" id="ARBA00022491"/>
    </source>
</evidence>
<dbReference type="PROSITE" id="PS50949">
    <property type="entry name" value="HTH_GNTR"/>
    <property type="match status" value="1"/>
</dbReference>
<dbReference type="SMART" id="SM00345">
    <property type="entry name" value="HTH_GNTR"/>
    <property type="match status" value="1"/>
</dbReference>
<dbReference type="InterPro" id="IPR046335">
    <property type="entry name" value="LacI/GalR-like_sensor"/>
</dbReference>
<evidence type="ECO:0000256" key="4">
    <source>
        <dbReference type="ARBA" id="ARBA00023163"/>
    </source>
</evidence>
<dbReference type="PANTHER" id="PTHR30146:SF148">
    <property type="entry name" value="HTH-TYPE TRANSCRIPTIONAL REPRESSOR PURR-RELATED"/>
    <property type="match status" value="1"/>
</dbReference>
<dbReference type="GO" id="GO:0003700">
    <property type="term" value="F:DNA-binding transcription factor activity"/>
    <property type="evidence" value="ECO:0007669"/>
    <property type="project" value="InterPro"/>
</dbReference>
<evidence type="ECO:0000313" key="6">
    <source>
        <dbReference type="EMBL" id="SNY48169.1"/>
    </source>
</evidence>
<keyword evidence="3" id="KW-0238">DNA-binding</keyword>
<dbReference type="CDD" id="cd01541">
    <property type="entry name" value="PBP1_AraR"/>
    <property type="match status" value="1"/>
</dbReference>
<dbReference type="CDD" id="cd07377">
    <property type="entry name" value="WHTH_GntR"/>
    <property type="match status" value="1"/>
</dbReference>
<accession>A0A285IJK8</accession>
<dbReference type="FunFam" id="1.10.10.10:FF:000079">
    <property type="entry name" value="GntR family transcriptional regulator"/>
    <property type="match status" value="1"/>
</dbReference>
<dbReference type="Gene3D" id="1.10.10.10">
    <property type="entry name" value="Winged helix-like DNA-binding domain superfamily/Winged helix DNA-binding domain"/>
    <property type="match status" value="1"/>
</dbReference>
<keyword evidence="4" id="KW-0804">Transcription</keyword>
<dbReference type="InterPro" id="IPR000524">
    <property type="entry name" value="Tscrpt_reg_HTH_GntR"/>
</dbReference>
<dbReference type="SUPFAM" id="SSF46785">
    <property type="entry name" value="Winged helix' DNA-binding domain"/>
    <property type="match status" value="1"/>
</dbReference>
<dbReference type="AlphaFoldDB" id="A0A285IJK8"/>
<organism evidence="6 7">
    <name type="scientific">Orenia metallireducens</name>
    <dbReference type="NCBI Taxonomy" id="1413210"/>
    <lineage>
        <taxon>Bacteria</taxon>
        <taxon>Bacillati</taxon>
        <taxon>Bacillota</taxon>
        <taxon>Clostridia</taxon>
        <taxon>Halanaerobiales</taxon>
        <taxon>Halobacteroidaceae</taxon>
        <taxon>Orenia</taxon>
    </lineage>
</organism>
<dbReference type="EMBL" id="OBDZ01000070">
    <property type="protein sequence ID" value="SNY48169.1"/>
    <property type="molecule type" value="Genomic_DNA"/>
</dbReference>
<dbReference type="RefSeq" id="WP_172432028.1">
    <property type="nucleotide sequence ID" value="NZ_OBDZ01000070.1"/>
</dbReference>
<evidence type="ECO:0000256" key="3">
    <source>
        <dbReference type="ARBA" id="ARBA00023125"/>
    </source>
</evidence>
<protein>
    <submittedName>
        <fullName evidence="6">Transcriptional regulator, GntR family</fullName>
    </submittedName>
</protein>
<keyword evidence="2" id="KW-0805">Transcription regulation</keyword>
<dbReference type="Proteomes" id="UP000219573">
    <property type="component" value="Unassembled WGS sequence"/>
</dbReference>
<keyword evidence="1" id="KW-0678">Repressor</keyword>
<evidence type="ECO:0000259" key="5">
    <source>
        <dbReference type="PROSITE" id="PS50949"/>
    </source>
</evidence>
<dbReference type="Gene3D" id="3.40.50.2300">
    <property type="match status" value="2"/>
</dbReference>
<dbReference type="InterPro" id="IPR036390">
    <property type="entry name" value="WH_DNA-bd_sf"/>
</dbReference>
<dbReference type="InterPro" id="IPR033532">
    <property type="entry name" value="AraR_ligand_bind_dom"/>
</dbReference>
<dbReference type="PANTHER" id="PTHR30146">
    <property type="entry name" value="LACI-RELATED TRANSCRIPTIONAL REPRESSOR"/>
    <property type="match status" value="1"/>
</dbReference>
<sequence length="375" mass="43054">MHTNRLPKYIQVKNNIEKIINSGQLKPRDKLPTESELCEIYGVSRHTIRKALNILEQDGLVYKKQGLGTFCSDNQKKKTYNIGFISISLHDYIFSDILAGIDSVLHKNGYQIILGNSKDDHYREKEILNEFLKKDVDGLIIEPAKSGYAYPNINLLERFVDNNIPVVILDSDFDNNKFNYVTVNDQQGGYLATNHFIEEGHENIAVIYKGLHKPSINRFKGYEQALKENNIPVYNDYIKKYYISEFENLQNFEQEIKSLVIELLEVDKSPTAIFCFNDQVAILVKEILDDLNYQIPEDISIIGFDDSKLVRLRHISITSVTHPKMIAGERAANIILENIDSGVIDSNKKITFAPKLIERDSVNEINKNYYLDNLA</sequence>
<dbReference type="PRINTS" id="PR00035">
    <property type="entry name" value="HTHGNTR"/>
</dbReference>
<dbReference type="Pfam" id="PF00392">
    <property type="entry name" value="GntR"/>
    <property type="match status" value="1"/>
</dbReference>
<gene>
    <name evidence="6" type="ORF">SAMN06265827_1702</name>
</gene>
<dbReference type="InterPro" id="IPR036388">
    <property type="entry name" value="WH-like_DNA-bd_sf"/>
</dbReference>
<reference evidence="7" key="1">
    <citation type="submission" date="2017-09" db="EMBL/GenBank/DDBJ databases">
        <authorList>
            <person name="Varghese N."/>
            <person name="Submissions S."/>
        </authorList>
    </citation>
    <scope>NUCLEOTIDE SEQUENCE [LARGE SCALE GENOMIC DNA]</scope>
    <source>
        <strain evidence="7">MSL47</strain>
    </source>
</reference>
<dbReference type="Pfam" id="PF13377">
    <property type="entry name" value="Peripla_BP_3"/>
    <property type="match status" value="1"/>
</dbReference>
<feature type="domain" description="HTH gntR-type" evidence="5">
    <location>
        <begin position="6"/>
        <end position="74"/>
    </location>
</feature>
<evidence type="ECO:0000313" key="7">
    <source>
        <dbReference type="Proteomes" id="UP000219573"/>
    </source>
</evidence>
<keyword evidence="7" id="KW-1185">Reference proteome</keyword>
<dbReference type="GO" id="GO:0000976">
    <property type="term" value="F:transcription cis-regulatory region binding"/>
    <property type="evidence" value="ECO:0007669"/>
    <property type="project" value="TreeGrafter"/>
</dbReference>
<evidence type="ECO:0000256" key="2">
    <source>
        <dbReference type="ARBA" id="ARBA00023015"/>
    </source>
</evidence>
<dbReference type="SUPFAM" id="SSF53822">
    <property type="entry name" value="Periplasmic binding protein-like I"/>
    <property type="match status" value="1"/>
</dbReference>
<proteinExistence type="predicted"/>